<keyword evidence="3" id="KW-1185">Reference proteome</keyword>
<gene>
    <name evidence="2" type="ORF">CD32_19455</name>
</gene>
<protein>
    <submittedName>
        <fullName evidence="2">Branched-chain amino acid transporter AzlD</fullName>
    </submittedName>
</protein>
<dbReference type="Proteomes" id="UP000030437">
    <property type="component" value="Unassembled WGS sequence"/>
</dbReference>
<evidence type="ECO:0000313" key="2">
    <source>
        <dbReference type="EMBL" id="KGR81535.1"/>
    </source>
</evidence>
<sequence length="108" mass="12102">MTTTVNMLLLLAGCALVTWLPRILPFLFVKSVELPDVVLRWLKYIPICILSALVFEGMFEEKGKLVVIDGYHFFAAIPTLLVAVWTKSLSKTVIVGVASMALLRLFFE</sequence>
<dbReference type="STRING" id="1220589.CD32_19455"/>
<dbReference type="RefSeq" id="WP_036157924.1">
    <property type="nucleotide sequence ID" value="NZ_AVCX01000001.1"/>
</dbReference>
<dbReference type="OrthoDB" id="7870017at2"/>
<name>A0A0A3IDH3_9BACI</name>
<dbReference type="eggNOG" id="COG4392">
    <property type="taxonomic scope" value="Bacteria"/>
</dbReference>
<keyword evidence="1" id="KW-1133">Transmembrane helix</keyword>
<dbReference type="Pfam" id="PF05437">
    <property type="entry name" value="AzlD"/>
    <property type="match status" value="1"/>
</dbReference>
<reference evidence="2 3" key="1">
    <citation type="submission" date="2014-02" db="EMBL/GenBank/DDBJ databases">
        <title>Draft genome sequence of Lysinibacillus odysseyi NBRC 100172.</title>
        <authorList>
            <person name="Zhang F."/>
            <person name="Wang G."/>
            <person name="Zhang L."/>
        </authorList>
    </citation>
    <scope>NUCLEOTIDE SEQUENCE [LARGE SCALE GENOMIC DNA]</scope>
    <source>
        <strain evidence="2 3">NBRC 100172</strain>
    </source>
</reference>
<feature type="transmembrane region" description="Helical" evidence="1">
    <location>
        <begin position="66"/>
        <end position="85"/>
    </location>
</feature>
<dbReference type="InterPro" id="IPR008407">
    <property type="entry name" value="Brnchd-chn_aa_trnsp_AzlD"/>
</dbReference>
<dbReference type="AlphaFoldDB" id="A0A0A3IDH3"/>
<evidence type="ECO:0000313" key="3">
    <source>
        <dbReference type="Proteomes" id="UP000030437"/>
    </source>
</evidence>
<keyword evidence="1" id="KW-0812">Transmembrane</keyword>
<proteinExistence type="predicted"/>
<keyword evidence="1" id="KW-0472">Membrane</keyword>
<dbReference type="EMBL" id="JPVP01000060">
    <property type="protein sequence ID" value="KGR81535.1"/>
    <property type="molecule type" value="Genomic_DNA"/>
</dbReference>
<organism evidence="2 3">
    <name type="scientific">Lysinibacillus odysseyi 34hs-1 = NBRC 100172</name>
    <dbReference type="NCBI Taxonomy" id="1220589"/>
    <lineage>
        <taxon>Bacteria</taxon>
        <taxon>Bacillati</taxon>
        <taxon>Bacillota</taxon>
        <taxon>Bacilli</taxon>
        <taxon>Bacillales</taxon>
        <taxon>Bacillaceae</taxon>
        <taxon>Lysinibacillus</taxon>
    </lineage>
</organism>
<evidence type="ECO:0000256" key="1">
    <source>
        <dbReference type="SAM" id="Phobius"/>
    </source>
</evidence>
<comment type="caution">
    <text evidence="2">The sequence shown here is derived from an EMBL/GenBank/DDBJ whole genome shotgun (WGS) entry which is preliminary data.</text>
</comment>
<accession>A0A0A3IDH3</accession>